<protein>
    <submittedName>
        <fullName evidence="3">Uncharacterized protein</fullName>
    </submittedName>
</protein>
<keyword evidence="2" id="KW-1133">Transmembrane helix</keyword>
<dbReference type="EMBL" id="JAUZVT010000001">
    <property type="protein sequence ID" value="MDT3329657.1"/>
    <property type="molecule type" value="Genomic_DNA"/>
</dbReference>
<keyword evidence="2" id="KW-0812">Transmembrane</keyword>
<feature type="region of interest" description="Disordered" evidence="1">
    <location>
        <begin position="1"/>
        <end position="20"/>
    </location>
</feature>
<dbReference type="Proteomes" id="UP001262835">
    <property type="component" value="Unassembled WGS sequence"/>
</dbReference>
<evidence type="ECO:0000256" key="2">
    <source>
        <dbReference type="SAM" id="Phobius"/>
    </source>
</evidence>
<evidence type="ECO:0000313" key="3">
    <source>
        <dbReference type="EMBL" id="MDT3329657.1"/>
    </source>
</evidence>
<comment type="caution">
    <text evidence="3">The sequence shown here is derived from an EMBL/GenBank/DDBJ whole genome shotgun (WGS) entry which is preliminary data.</text>
</comment>
<gene>
    <name evidence="3" type="ORF">Q9S78_03130</name>
</gene>
<keyword evidence="4" id="KW-1185">Reference proteome</keyword>
<proteinExistence type="predicted"/>
<organism evidence="3 4">
    <name type="scientific">Microbacterium aquilitoris</name>
    <dbReference type="NCBI Taxonomy" id="3067307"/>
    <lineage>
        <taxon>Bacteria</taxon>
        <taxon>Bacillati</taxon>
        <taxon>Actinomycetota</taxon>
        <taxon>Actinomycetes</taxon>
        <taxon>Micrococcales</taxon>
        <taxon>Microbacteriaceae</taxon>
        <taxon>Microbacterium</taxon>
    </lineage>
</organism>
<feature type="transmembrane region" description="Helical" evidence="2">
    <location>
        <begin position="183"/>
        <end position="202"/>
    </location>
</feature>
<dbReference type="RefSeq" id="WP_116227952.1">
    <property type="nucleotide sequence ID" value="NZ_JAUZVT010000001.1"/>
</dbReference>
<feature type="transmembrane region" description="Helical" evidence="2">
    <location>
        <begin position="138"/>
        <end position="163"/>
    </location>
</feature>
<evidence type="ECO:0000313" key="4">
    <source>
        <dbReference type="Proteomes" id="UP001262835"/>
    </source>
</evidence>
<sequence length="218" mass="24157">MTPSDSWRQRWAERRSRPGDGRPLQPYRWWQALSRSMFAITLPSPEGTASTFTVDVHHWGDRDDGEVRARLYRDGAQSAVSRLPARFRVPGGHIEVATTSYGLRRCQFVSEGGDERQLSPHPGSGEGRRARLHRRHPILSHAIGVVTFATVLLGVCVAVPQLIETISHTELIADSFGTFTSPIRLSVGGNITLGVAVVVASTERALRLRSNWLDELAE</sequence>
<feature type="compositionally biased region" description="Basic and acidic residues" evidence="1">
    <location>
        <begin position="7"/>
        <end position="20"/>
    </location>
</feature>
<reference evidence="3 4" key="1">
    <citation type="submission" date="2023-08" db="EMBL/GenBank/DDBJ databases">
        <title>Microbacterium aquilitoris sp. nov. and Microbacterium gwkjibeachense sp. nov., isolated from beach.</title>
        <authorList>
            <person name="Lee S.D."/>
            <person name="Yang H."/>
            <person name="Kim I."/>
        </authorList>
    </citation>
    <scope>NUCLEOTIDE SEQUENCE [LARGE SCALE GENOMIC DNA]</scope>
    <source>
        <strain evidence="3 4">KSW-18</strain>
    </source>
</reference>
<accession>A0ABU3GG32</accession>
<evidence type="ECO:0000256" key="1">
    <source>
        <dbReference type="SAM" id="MobiDB-lite"/>
    </source>
</evidence>
<keyword evidence="2" id="KW-0472">Membrane</keyword>
<name>A0ABU3GG32_9MICO</name>